<feature type="transmembrane region" description="Helical" evidence="1">
    <location>
        <begin position="253"/>
        <end position="273"/>
    </location>
</feature>
<keyword evidence="1" id="KW-0472">Membrane</keyword>
<feature type="transmembrane region" description="Helical" evidence="1">
    <location>
        <begin position="220"/>
        <end position="241"/>
    </location>
</feature>
<evidence type="ECO:0008006" key="4">
    <source>
        <dbReference type="Google" id="ProtNLM"/>
    </source>
</evidence>
<dbReference type="RefSeq" id="WP_188812410.1">
    <property type="nucleotide sequence ID" value="NZ_BMHT01000002.1"/>
</dbReference>
<keyword evidence="1" id="KW-1133">Transmembrane helix</keyword>
<evidence type="ECO:0000313" key="2">
    <source>
        <dbReference type="EMBL" id="GGF03813.1"/>
    </source>
</evidence>
<evidence type="ECO:0000313" key="3">
    <source>
        <dbReference type="Proteomes" id="UP000632273"/>
    </source>
</evidence>
<accession>A0ABQ1TVY5</accession>
<feature type="transmembrane region" description="Helical" evidence="1">
    <location>
        <begin position="123"/>
        <end position="143"/>
    </location>
</feature>
<sequence length="426" mass="48052">MDYIDAARLNSLKVVQVSDDTFALDCNDKLYYIGAVLFRIIQHLQAGKTFPEIQELIAAEYRLVLSREKFDQIVGDTLEKVLATADASDTAKQSYVYGQVTLIREHTLAKLTKNLEFLFRRVVAVPLLALSLLTTGLFLWALYRTHLLDTTISAGNSLAVMLGSYLFFALVGLFHELGHATAAARYKITPKEVGFGFYLVLPVLYTDISKVWILDKYKRVQVNLAGIYFQLLVNLLLYLAYTMSLRWNGPHGAATYLIISFFLANATLALYSLNPFFRNDGYWVCSDYFAVPNLAAAAQDYPRKCWNYVRSKGQMPFRGPGLTLGSELLLLAYSVGRLCLVSWLSYLGYSGFYHSFQETMQRLHHEGQFANETPWEYGFYLLKLGLFCVLFLVLAYRTIKPAAVRLLARLGWLAPTAEPTAVAVSS</sequence>
<dbReference type="Proteomes" id="UP000632273">
    <property type="component" value="Unassembled WGS sequence"/>
</dbReference>
<gene>
    <name evidence="2" type="ORF">GCM10011383_13590</name>
</gene>
<proteinExistence type="predicted"/>
<reference evidence="3" key="1">
    <citation type="journal article" date="2019" name="Int. J. Syst. Evol. Microbiol.">
        <title>The Global Catalogue of Microorganisms (GCM) 10K type strain sequencing project: providing services to taxonomists for standard genome sequencing and annotation.</title>
        <authorList>
            <consortium name="The Broad Institute Genomics Platform"/>
            <consortium name="The Broad Institute Genome Sequencing Center for Infectious Disease"/>
            <person name="Wu L."/>
            <person name="Ma J."/>
        </authorList>
    </citation>
    <scope>NUCLEOTIDE SEQUENCE [LARGE SCALE GENOMIC DNA]</scope>
    <source>
        <strain evidence="3">CGMCC 1.15197</strain>
    </source>
</reference>
<evidence type="ECO:0000256" key="1">
    <source>
        <dbReference type="SAM" id="Phobius"/>
    </source>
</evidence>
<organism evidence="2 3">
    <name type="scientific">Hymenobacter cavernae</name>
    <dbReference type="NCBI Taxonomy" id="2044852"/>
    <lineage>
        <taxon>Bacteria</taxon>
        <taxon>Pseudomonadati</taxon>
        <taxon>Bacteroidota</taxon>
        <taxon>Cytophagia</taxon>
        <taxon>Cytophagales</taxon>
        <taxon>Hymenobacteraceae</taxon>
        <taxon>Hymenobacter</taxon>
    </lineage>
</organism>
<keyword evidence="1" id="KW-0812">Transmembrane</keyword>
<protein>
    <recommendedName>
        <fullName evidence="4">Peptide zinc metalloprotease protein</fullName>
    </recommendedName>
</protein>
<dbReference type="EMBL" id="BMHT01000002">
    <property type="protein sequence ID" value="GGF03813.1"/>
    <property type="molecule type" value="Genomic_DNA"/>
</dbReference>
<feature type="transmembrane region" description="Helical" evidence="1">
    <location>
        <begin position="195"/>
        <end position="213"/>
    </location>
</feature>
<feature type="transmembrane region" description="Helical" evidence="1">
    <location>
        <begin position="155"/>
        <end position="175"/>
    </location>
</feature>
<comment type="caution">
    <text evidence="2">The sequence shown here is derived from an EMBL/GenBank/DDBJ whole genome shotgun (WGS) entry which is preliminary data.</text>
</comment>
<feature type="transmembrane region" description="Helical" evidence="1">
    <location>
        <begin position="377"/>
        <end position="396"/>
    </location>
</feature>
<keyword evidence="3" id="KW-1185">Reference proteome</keyword>
<feature type="transmembrane region" description="Helical" evidence="1">
    <location>
        <begin position="328"/>
        <end position="349"/>
    </location>
</feature>
<name>A0ABQ1TVY5_9BACT</name>